<dbReference type="EMBL" id="CAJVPY010000914">
    <property type="protein sequence ID" value="CAG8498453.1"/>
    <property type="molecule type" value="Genomic_DNA"/>
</dbReference>
<organism evidence="2 3">
    <name type="scientific">Dentiscutata erythropus</name>
    <dbReference type="NCBI Taxonomy" id="1348616"/>
    <lineage>
        <taxon>Eukaryota</taxon>
        <taxon>Fungi</taxon>
        <taxon>Fungi incertae sedis</taxon>
        <taxon>Mucoromycota</taxon>
        <taxon>Glomeromycotina</taxon>
        <taxon>Glomeromycetes</taxon>
        <taxon>Diversisporales</taxon>
        <taxon>Gigasporaceae</taxon>
        <taxon>Dentiscutata</taxon>
    </lineage>
</organism>
<feature type="compositionally biased region" description="Basic and acidic residues" evidence="1">
    <location>
        <begin position="1"/>
        <end position="11"/>
    </location>
</feature>
<reference evidence="2" key="1">
    <citation type="submission" date="2021-06" db="EMBL/GenBank/DDBJ databases">
        <authorList>
            <person name="Kallberg Y."/>
            <person name="Tangrot J."/>
            <person name="Rosling A."/>
        </authorList>
    </citation>
    <scope>NUCLEOTIDE SEQUENCE</scope>
    <source>
        <strain evidence="2">MA453B</strain>
    </source>
</reference>
<gene>
    <name evidence="2" type="ORF">DERYTH_LOCUS2774</name>
</gene>
<evidence type="ECO:0000313" key="2">
    <source>
        <dbReference type="EMBL" id="CAG8498453.1"/>
    </source>
</evidence>
<feature type="region of interest" description="Disordered" evidence="1">
    <location>
        <begin position="57"/>
        <end position="77"/>
    </location>
</feature>
<evidence type="ECO:0000256" key="1">
    <source>
        <dbReference type="SAM" id="MobiDB-lite"/>
    </source>
</evidence>
<dbReference type="Proteomes" id="UP000789405">
    <property type="component" value="Unassembled WGS sequence"/>
</dbReference>
<name>A0A9N8ZJX5_9GLOM</name>
<evidence type="ECO:0000313" key="3">
    <source>
        <dbReference type="Proteomes" id="UP000789405"/>
    </source>
</evidence>
<protein>
    <submittedName>
        <fullName evidence="2">27470_t:CDS:1</fullName>
    </submittedName>
</protein>
<dbReference type="AlphaFoldDB" id="A0A9N8ZJX5"/>
<comment type="caution">
    <text evidence="2">The sequence shown here is derived from an EMBL/GenBank/DDBJ whole genome shotgun (WGS) entry which is preliminary data.</text>
</comment>
<dbReference type="OrthoDB" id="2435753at2759"/>
<sequence>MSQKQSAKDILKTISQDSSYQSKSSTSTPKPLPTLTHRTCKRVICNCPKCKDKFVNPRTKEQHSLTTSQQSSQTDLNEIRQPALSKELSSLSQLSGLSQQLVTTIDSLSDIERDDNKLLPSLDTDNLSFLSKKRQQTSKELAEGIRYSNINEFEDYSAPNIDYKNESQSRLRIPSSFDDILIWLLKFQSDFKVPETATEILIKYIRQLLCAFGDENLFKDFPTSMYMLQKHLKISNFITYSVCPKCDKLYTKKEIVDSQDNN</sequence>
<keyword evidence="3" id="KW-1185">Reference proteome</keyword>
<feature type="compositionally biased region" description="Low complexity" evidence="1">
    <location>
        <begin position="22"/>
        <end position="33"/>
    </location>
</feature>
<feature type="region of interest" description="Disordered" evidence="1">
    <location>
        <begin position="1"/>
        <end position="33"/>
    </location>
</feature>
<accession>A0A9N8ZJX5</accession>
<proteinExistence type="predicted"/>